<dbReference type="InterPro" id="IPR051200">
    <property type="entry name" value="Host-pathogen_enzymatic-act"/>
</dbReference>
<evidence type="ECO:0000313" key="1">
    <source>
        <dbReference type="EMBL" id="THF67370.1"/>
    </source>
</evidence>
<accession>A0A4S4B3V4</accession>
<dbReference type="SUPFAM" id="SSF51004">
    <property type="entry name" value="C-terminal (heme d1) domain of cytochrome cd1-nitrite reductase"/>
    <property type="match status" value="1"/>
</dbReference>
<dbReference type="PANTHER" id="PTHR47197:SF3">
    <property type="entry name" value="DIHYDRO-HEME D1 DEHYDROGENASE"/>
    <property type="match status" value="1"/>
</dbReference>
<dbReference type="Gene3D" id="2.130.10.10">
    <property type="entry name" value="YVTN repeat-like/Quinoprotein amine dehydrogenase"/>
    <property type="match status" value="1"/>
</dbReference>
<dbReference type="PANTHER" id="PTHR47197">
    <property type="entry name" value="PROTEIN NIRF"/>
    <property type="match status" value="1"/>
</dbReference>
<organism evidence="1 2">
    <name type="scientific">Pseudothauera nasutitermitis</name>
    <dbReference type="NCBI Taxonomy" id="2565930"/>
    <lineage>
        <taxon>Bacteria</taxon>
        <taxon>Pseudomonadati</taxon>
        <taxon>Pseudomonadota</taxon>
        <taxon>Betaproteobacteria</taxon>
        <taxon>Rhodocyclales</taxon>
        <taxon>Zoogloeaceae</taxon>
        <taxon>Pseudothauera</taxon>
    </lineage>
</organism>
<proteinExistence type="predicted"/>
<dbReference type="Proteomes" id="UP000308430">
    <property type="component" value="Unassembled WGS sequence"/>
</dbReference>
<keyword evidence="2" id="KW-1185">Reference proteome</keyword>
<dbReference type="InterPro" id="IPR015943">
    <property type="entry name" value="WD40/YVTN_repeat-like_dom_sf"/>
</dbReference>
<comment type="caution">
    <text evidence="1">The sequence shown here is derived from an EMBL/GenBank/DDBJ whole genome shotgun (WGS) entry which is preliminary data.</text>
</comment>
<gene>
    <name evidence="1" type="ORF">E6C76_03085</name>
</gene>
<protein>
    <submittedName>
        <fullName evidence="1">YncE family protein</fullName>
    </submittedName>
</protein>
<dbReference type="InterPro" id="IPR011048">
    <property type="entry name" value="Haem_d1_sf"/>
</dbReference>
<dbReference type="AlphaFoldDB" id="A0A4S4B3V4"/>
<dbReference type="EMBL" id="SSOC01000001">
    <property type="protein sequence ID" value="THF67370.1"/>
    <property type="molecule type" value="Genomic_DNA"/>
</dbReference>
<dbReference type="OrthoDB" id="7258407at2"/>
<evidence type="ECO:0000313" key="2">
    <source>
        <dbReference type="Proteomes" id="UP000308430"/>
    </source>
</evidence>
<name>A0A4S4B3V4_9RHOO</name>
<dbReference type="RefSeq" id="WP_136346779.1">
    <property type="nucleotide sequence ID" value="NZ_SSOC01000001.1"/>
</dbReference>
<reference evidence="1 2" key="1">
    <citation type="submission" date="2019-04" db="EMBL/GenBank/DDBJ databases">
        <title>Azoarcus nasutitermitis sp. nov. isolated from termite nest.</title>
        <authorList>
            <person name="Lin S.-Y."/>
            <person name="Hameed A."/>
            <person name="Hsu Y.-H."/>
            <person name="Young C.-C."/>
        </authorList>
    </citation>
    <scope>NUCLEOTIDE SEQUENCE [LARGE SCALE GENOMIC DNA]</scope>
    <source>
        <strain evidence="1 2">CC-YHH838</strain>
    </source>
</reference>
<sequence>MFKRRFYISALIFVFLALGGLAWWLLWSGEAAQPLSPDREQGALAAPDGTLSKVLSHGLYQAVHNPRDGLLYVASAEMAPDVRGGTIYQLDPQTLDVKGLIHTDEKNFGLALNAAGDALFVTNSLASAVTRVGLSDKGEVRRTRFTDKSRDSSSLGARTVRYDAVRNRIYVGGVGDPGVIWVLDAESMDLVATIGDAGKWVTGLLLDPEADRLYAANGDGEVLVIDLKEDRIAQRWKLAGEAEALPLNFALDHKRKRLYVTETQHEKTVFVLDASDGKVLQRLPVGDAMDVLYDPARDELYLTHREQGKVSILDGETHAVKAAYSLPTHPNSLSLGEGGQLYVTVKEPFRLYTTRQNLLAPQYYASTRERVVRIDLDKAAR</sequence>